<accession>A0A1J5PZY2</accession>
<reference evidence="1" key="1">
    <citation type="submission" date="2016-10" db="EMBL/GenBank/DDBJ databases">
        <title>Sequence of Gallionella enrichment culture.</title>
        <authorList>
            <person name="Poehlein A."/>
            <person name="Muehling M."/>
            <person name="Daniel R."/>
        </authorList>
    </citation>
    <scope>NUCLEOTIDE SEQUENCE</scope>
</reference>
<protein>
    <submittedName>
        <fullName evidence="1">Uncharacterized protein</fullName>
    </submittedName>
</protein>
<comment type="caution">
    <text evidence="1">The sequence shown here is derived from an EMBL/GenBank/DDBJ whole genome shotgun (WGS) entry which is preliminary data.</text>
</comment>
<dbReference type="AlphaFoldDB" id="A0A1J5PZY2"/>
<name>A0A1J5PZY2_9ZZZZ</name>
<dbReference type="EMBL" id="MLJW01001712">
    <property type="protein sequence ID" value="OIQ77033.1"/>
    <property type="molecule type" value="Genomic_DNA"/>
</dbReference>
<evidence type="ECO:0000313" key="1">
    <source>
        <dbReference type="EMBL" id="OIQ77033.1"/>
    </source>
</evidence>
<proteinExistence type="predicted"/>
<gene>
    <name evidence="1" type="ORF">GALL_412800</name>
</gene>
<sequence>MQFAVLTWVSSNDSAKAGSIFGILDKANPGALPTLSPNGYWADFRSIEESRFKFSADAKKAIAQHGYYLMGASVTISETFGE</sequence>
<organism evidence="1">
    <name type="scientific">mine drainage metagenome</name>
    <dbReference type="NCBI Taxonomy" id="410659"/>
    <lineage>
        <taxon>unclassified sequences</taxon>
        <taxon>metagenomes</taxon>
        <taxon>ecological metagenomes</taxon>
    </lineage>
</organism>